<dbReference type="InterPro" id="IPR036396">
    <property type="entry name" value="Cyt_P450_sf"/>
</dbReference>
<dbReference type="GO" id="GO:0005506">
    <property type="term" value="F:iron ion binding"/>
    <property type="evidence" value="ECO:0007669"/>
    <property type="project" value="InterPro"/>
</dbReference>
<evidence type="ECO:0000256" key="7">
    <source>
        <dbReference type="PIRSR" id="PIRSR602401-1"/>
    </source>
</evidence>
<dbReference type="SUPFAM" id="SSF48264">
    <property type="entry name" value="Cytochrome P450"/>
    <property type="match status" value="1"/>
</dbReference>
<dbReference type="InterPro" id="IPR050196">
    <property type="entry name" value="Cytochrome_P450_Monoox"/>
</dbReference>
<dbReference type="Gene3D" id="1.10.630.10">
    <property type="entry name" value="Cytochrome P450"/>
    <property type="match status" value="1"/>
</dbReference>
<feature type="compositionally biased region" description="Basic and acidic residues" evidence="9">
    <location>
        <begin position="436"/>
        <end position="446"/>
    </location>
</feature>
<comment type="cofactor">
    <cofactor evidence="7">
        <name>heme</name>
        <dbReference type="ChEBI" id="CHEBI:30413"/>
    </cofactor>
</comment>
<keyword evidence="5 7" id="KW-0408">Iron</keyword>
<keyword evidence="2 7" id="KW-0349">Heme</keyword>
<feature type="region of interest" description="Disordered" evidence="9">
    <location>
        <begin position="420"/>
        <end position="446"/>
    </location>
</feature>
<name>A0A917P9Q9_9ACTN</name>
<dbReference type="GO" id="GO:0016705">
    <property type="term" value="F:oxidoreductase activity, acting on paired donors, with incorporation or reduction of molecular oxygen"/>
    <property type="evidence" value="ECO:0007669"/>
    <property type="project" value="InterPro"/>
</dbReference>
<evidence type="ECO:0000313" key="11">
    <source>
        <dbReference type="Proteomes" id="UP000625682"/>
    </source>
</evidence>
<evidence type="ECO:0000256" key="6">
    <source>
        <dbReference type="ARBA" id="ARBA00023033"/>
    </source>
</evidence>
<evidence type="ECO:0000256" key="4">
    <source>
        <dbReference type="ARBA" id="ARBA00023002"/>
    </source>
</evidence>
<dbReference type="InterPro" id="IPR017972">
    <property type="entry name" value="Cyt_P450_CS"/>
</dbReference>
<dbReference type="InterPro" id="IPR001128">
    <property type="entry name" value="Cyt_P450"/>
</dbReference>
<feature type="binding site" description="axial binding residue" evidence="7">
    <location>
        <position position="390"/>
    </location>
    <ligand>
        <name>heme</name>
        <dbReference type="ChEBI" id="CHEBI:30413"/>
    </ligand>
    <ligandPart>
        <name>Fe</name>
        <dbReference type="ChEBI" id="CHEBI:18248"/>
    </ligandPart>
</feature>
<keyword evidence="3 7" id="KW-0479">Metal-binding</keyword>
<dbReference type="RefSeq" id="WP_229695651.1">
    <property type="nucleotide sequence ID" value="NZ_BAABER010000050.1"/>
</dbReference>
<evidence type="ECO:0000313" key="10">
    <source>
        <dbReference type="EMBL" id="GGJ67937.1"/>
    </source>
</evidence>
<dbReference type="EMBL" id="BMMU01000048">
    <property type="protein sequence ID" value="GGJ67937.1"/>
    <property type="molecule type" value="Genomic_DNA"/>
</dbReference>
<evidence type="ECO:0000256" key="8">
    <source>
        <dbReference type="RuleBase" id="RU000461"/>
    </source>
</evidence>
<protein>
    <submittedName>
        <fullName evidence="10">Cytochrome P450</fullName>
    </submittedName>
</protein>
<organism evidence="10 11">
    <name type="scientific">Streptomyces lacrimifluminis</name>
    <dbReference type="NCBI Taxonomy" id="1500077"/>
    <lineage>
        <taxon>Bacteria</taxon>
        <taxon>Bacillati</taxon>
        <taxon>Actinomycetota</taxon>
        <taxon>Actinomycetes</taxon>
        <taxon>Kitasatosporales</taxon>
        <taxon>Streptomycetaceae</taxon>
        <taxon>Streptomyces</taxon>
    </lineage>
</organism>
<gene>
    <name evidence="10" type="ORF">GCM10012282_76180</name>
</gene>
<dbReference type="AlphaFoldDB" id="A0A917P9Q9"/>
<dbReference type="CDD" id="cd11049">
    <property type="entry name" value="CYP170A1-like"/>
    <property type="match status" value="1"/>
</dbReference>
<dbReference type="PRINTS" id="PR00385">
    <property type="entry name" value="P450"/>
</dbReference>
<accession>A0A917P9Q9</accession>
<dbReference type="Proteomes" id="UP000625682">
    <property type="component" value="Unassembled WGS sequence"/>
</dbReference>
<comment type="similarity">
    <text evidence="1 8">Belongs to the cytochrome P450 family.</text>
</comment>
<evidence type="ECO:0000256" key="3">
    <source>
        <dbReference type="ARBA" id="ARBA00022723"/>
    </source>
</evidence>
<keyword evidence="4 8" id="KW-0560">Oxidoreductase</keyword>
<dbReference type="GO" id="GO:0020037">
    <property type="term" value="F:heme binding"/>
    <property type="evidence" value="ECO:0007669"/>
    <property type="project" value="InterPro"/>
</dbReference>
<dbReference type="GO" id="GO:0004497">
    <property type="term" value="F:monooxygenase activity"/>
    <property type="evidence" value="ECO:0007669"/>
    <property type="project" value="UniProtKB-KW"/>
</dbReference>
<dbReference type="Pfam" id="PF00067">
    <property type="entry name" value="p450"/>
    <property type="match status" value="1"/>
</dbReference>
<reference evidence="10" key="1">
    <citation type="journal article" date="2014" name="Int. J. Syst. Evol. Microbiol.">
        <title>Complete genome sequence of Corynebacterium casei LMG S-19264T (=DSM 44701T), isolated from a smear-ripened cheese.</title>
        <authorList>
            <consortium name="US DOE Joint Genome Institute (JGI-PGF)"/>
            <person name="Walter F."/>
            <person name="Albersmeier A."/>
            <person name="Kalinowski J."/>
            <person name="Ruckert C."/>
        </authorList>
    </citation>
    <scope>NUCLEOTIDE SEQUENCE</scope>
    <source>
        <strain evidence="10">CGMCC 4.7272</strain>
    </source>
</reference>
<sequence>MGMVRTAPQAPGALPLLGHGLALRRDPLAFMMSLPAHGDLVQIRVGPVRALVVCDPGLVQRVLTDDRTFDKGGLLIERVREGLGNGLGTCPHGDHRRQRRLTQPAFHAQRIPAYAEVMTREAARAVDGWTHGRDIDVLPVMQEIAARTTMATMFADTPGTDTTAVLESFNVFSHGIYQRMLLPHPLDRLPLPANRRYDQARAHLHKAIGAIIADHRARGVQGADLLSMLLTTSENGQRLTDDEIADQVMSFFFGGIETVAATLAWALHEIARHPQVEQRLHAEVDAVLPAGAPATFDLLPRLAYTGRIVTEILRLYPPGWLLTRITTTPTDLDGYPIAKGATVVCSPYLIHHHPDLHPDPERFDPDRWMGQSATGRNGLLIPFGGGARKCIADTFGVTEATLALATITARWRLTHTPGTDVTPALVNPRGLHMRPTTREPTRTRTM</sequence>
<keyword evidence="6 8" id="KW-0503">Monooxygenase</keyword>
<reference evidence="10" key="2">
    <citation type="submission" date="2020-09" db="EMBL/GenBank/DDBJ databases">
        <authorList>
            <person name="Sun Q."/>
            <person name="Zhou Y."/>
        </authorList>
    </citation>
    <scope>NUCLEOTIDE SEQUENCE</scope>
    <source>
        <strain evidence="10">CGMCC 4.7272</strain>
    </source>
</reference>
<proteinExistence type="inferred from homology"/>
<evidence type="ECO:0000256" key="1">
    <source>
        <dbReference type="ARBA" id="ARBA00010617"/>
    </source>
</evidence>
<dbReference type="PANTHER" id="PTHR24291">
    <property type="entry name" value="CYTOCHROME P450 FAMILY 4"/>
    <property type="match status" value="1"/>
</dbReference>
<evidence type="ECO:0000256" key="2">
    <source>
        <dbReference type="ARBA" id="ARBA00022617"/>
    </source>
</evidence>
<comment type="caution">
    <text evidence="10">The sequence shown here is derived from an EMBL/GenBank/DDBJ whole genome shotgun (WGS) entry which is preliminary data.</text>
</comment>
<dbReference type="PROSITE" id="PS00086">
    <property type="entry name" value="CYTOCHROME_P450"/>
    <property type="match status" value="1"/>
</dbReference>
<evidence type="ECO:0000256" key="5">
    <source>
        <dbReference type="ARBA" id="ARBA00023004"/>
    </source>
</evidence>
<dbReference type="PRINTS" id="PR00463">
    <property type="entry name" value="EP450I"/>
</dbReference>
<evidence type="ECO:0000256" key="9">
    <source>
        <dbReference type="SAM" id="MobiDB-lite"/>
    </source>
</evidence>
<dbReference type="PANTHER" id="PTHR24291:SF50">
    <property type="entry name" value="BIFUNCTIONAL ALBAFLAVENONE MONOOXYGENASE_TERPENE SYNTHASE"/>
    <property type="match status" value="1"/>
</dbReference>
<keyword evidence="11" id="KW-1185">Reference proteome</keyword>
<dbReference type="InterPro" id="IPR002401">
    <property type="entry name" value="Cyt_P450_E_grp-I"/>
</dbReference>